<dbReference type="EMBL" id="KN819406">
    <property type="protein sequence ID" value="KIJ10414.1"/>
    <property type="molecule type" value="Genomic_DNA"/>
</dbReference>
<gene>
    <name evidence="1" type="ORF">PAXINDRAFT_24958</name>
</gene>
<evidence type="ECO:0000313" key="1">
    <source>
        <dbReference type="EMBL" id="KIJ10414.1"/>
    </source>
</evidence>
<accession>A0A0C9SRF3</accession>
<dbReference type="Proteomes" id="UP000053647">
    <property type="component" value="Unassembled WGS sequence"/>
</dbReference>
<dbReference type="AlphaFoldDB" id="A0A0C9SRF3"/>
<proteinExistence type="predicted"/>
<keyword evidence="2" id="KW-1185">Reference proteome</keyword>
<sequence length="110" mass="12696">DTIACVAELQRAFLEFHAYCDFYQTIHPCFQKPMFPFLEANQTWMGAFTDDKHLAETLFCAGVPVWFMGHEDTVTEKTIIKNIVSTGKPSHIIQAMYVDPEKYYPNPFPI</sequence>
<organism evidence="1 2">
    <name type="scientific">Paxillus involutus ATCC 200175</name>
    <dbReference type="NCBI Taxonomy" id="664439"/>
    <lineage>
        <taxon>Eukaryota</taxon>
        <taxon>Fungi</taxon>
        <taxon>Dikarya</taxon>
        <taxon>Basidiomycota</taxon>
        <taxon>Agaricomycotina</taxon>
        <taxon>Agaricomycetes</taxon>
        <taxon>Agaricomycetidae</taxon>
        <taxon>Boletales</taxon>
        <taxon>Paxilineae</taxon>
        <taxon>Paxillaceae</taxon>
        <taxon>Paxillus</taxon>
    </lineage>
</organism>
<dbReference type="OrthoDB" id="2643173at2759"/>
<reference evidence="1 2" key="1">
    <citation type="submission" date="2014-06" db="EMBL/GenBank/DDBJ databases">
        <authorList>
            <consortium name="DOE Joint Genome Institute"/>
            <person name="Kuo A."/>
            <person name="Kohler A."/>
            <person name="Nagy L.G."/>
            <person name="Floudas D."/>
            <person name="Copeland A."/>
            <person name="Barry K.W."/>
            <person name="Cichocki N."/>
            <person name="Veneault-Fourrey C."/>
            <person name="LaButti K."/>
            <person name="Lindquist E.A."/>
            <person name="Lipzen A."/>
            <person name="Lundell T."/>
            <person name="Morin E."/>
            <person name="Murat C."/>
            <person name="Sun H."/>
            <person name="Tunlid A."/>
            <person name="Henrissat B."/>
            <person name="Grigoriev I.V."/>
            <person name="Hibbett D.S."/>
            <person name="Martin F."/>
            <person name="Nordberg H.P."/>
            <person name="Cantor M.N."/>
            <person name="Hua S.X."/>
        </authorList>
    </citation>
    <scope>NUCLEOTIDE SEQUENCE [LARGE SCALE GENOMIC DNA]</scope>
    <source>
        <strain evidence="1 2">ATCC 200175</strain>
    </source>
</reference>
<protein>
    <submittedName>
        <fullName evidence="1">Uncharacterized protein</fullName>
    </submittedName>
</protein>
<dbReference type="HOGENOM" id="CLU_124585_0_0_1"/>
<feature type="non-terminal residue" evidence="1">
    <location>
        <position position="1"/>
    </location>
</feature>
<reference evidence="2" key="2">
    <citation type="submission" date="2015-01" db="EMBL/GenBank/DDBJ databases">
        <title>Evolutionary Origins and Diversification of the Mycorrhizal Mutualists.</title>
        <authorList>
            <consortium name="DOE Joint Genome Institute"/>
            <consortium name="Mycorrhizal Genomics Consortium"/>
            <person name="Kohler A."/>
            <person name="Kuo A."/>
            <person name="Nagy L.G."/>
            <person name="Floudas D."/>
            <person name="Copeland A."/>
            <person name="Barry K.W."/>
            <person name="Cichocki N."/>
            <person name="Veneault-Fourrey C."/>
            <person name="LaButti K."/>
            <person name="Lindquist E.A."/>
            <person name="Lipzen A."/>
            <person name="Lundell T."/>
            <person name="Morin E."/>
            <person name="Murat C."/>
            <person name="Riley R."/>
            <person name="Ohm R."/>
            <person name="Sun H."/>
            <person name="Tunlid A."/>
            <person name="Henrissat B."/>
            <person name="Grigoriev I.V."/>
            <person name="Hibbett D.S."/>
            <person name="Martin F."/>
        </authorList>
    </citation>
    <scope>NUCLEOTIDE SEQUENCE [LARGE SCALE GENOMIC DNA]</scope>
    <source>
        <strain evidence="2">ATCC 200175</strain>
    </source>
</reference>
<feature type="non-terminal residue" evidence="1">
    <location>
        <position position="110"/>
    </location>
</feature>
<evidence type="ECO:0000313" key="2">
    <source>
        <dbReference type="Proteomes" id="UP000053647"/>
    </source>
</evidence>
<name>A0A0C9SRF3_PAXIN</name>